<evidence type="ECO:0000313" key="2">
    <source>
        <dbReference type="EMBL" id="CAH1797616.1"/>
    </source>
</evidence>
<sequence length="128" mass="14392">MPKILKPCLSKKQSKNNVAKNLSVRFDPKQEELHAKGGKGTYACSQNYAGYPAQYATLRRRHYKSLCEAVQQRSPESGVGIEIQSGHCSTWSNSSEDDNFLDDLGPVHYARSLPPTSYSSREKQKKEK</sequence>
<name>A0A8S4PWL4_OWEFU</name>
<proteinExistence type="predicted"/>
<dbReference type="Proteomes" id="UP000749559">
    <property type="component" value="Unassembled WGS sequence"/>
</dbReference>
<feature type="region of interest" description="Disordered" evidence="1">
    <location>
        <begin position="102"/>
        <end position="128"/>
    </location>
</feature>
<comment type="caution">
    <text evidence="2">The sequence shown here is derived from an EMBL/GenBank/DDBJ whole genome shotgun (WGS) entry which is preliminary data.</text>
</comment>
<feature type="non-terminal residue" evidence="2">
    <location>
        <position position="128"/>
    </location>
</feature>
<evidence type="ECO:0000313" key="3">
    <source>
        <dbReference type="Proteomes" id="UP000749559"/>
    </source>
</evidence>
<organism evidence="2 3">
    <name type="scientific">Owenia fusiformis</name>
    <name type="common">Polychaete worm</name>
    <dbReference type="NCBI Taxonomy" id="6347"/>
    <lineage>
        <taxon>Eukaryota</taxon>
        <taxon>Metazoa</taxon>
        <taxon>Spiralia</taxon>
        <taxon>Lophotrochozoa</taxon>
        <taxon>Annelida</taxon>
        <taxon>Polychaeta</taxon>
        <taxon>Sedentaria</taxon>
        <taxon>Canalipalpata</taxon>
        <taxon>Sabellida</taxon>
        <taxon>Oweniida</taxon>
        <taxon>Oweniidae</taxon>
        <taxon>Owenia</taxon>
    </lineage>
</organism>
<reference evidence="2" key="1">
    <citation type="submission" date="2022-03" db="EMBL/GenBank/DDBJ databases">
        <authorList>
            <person name="Martin C."/>
        </authorList>
    </citation>
    <scope>NUCLEOTIDE SEQUENCE</scope>
</reference>
<evidence type="ECO:0000256" key="1">
    <source>
        <dbReference type="SAM" id="MobiDB-lite"/>
    </source>
</evidence>
<dbReference type="EMBL" id="CAIIXF020000010">
    <property type="protein sequence ID" value="CAH1797616.1"/>
    <property type="molecule type" value="Genomic_DNA"/>
</dbReference>
<gene>
    <name evidence="2" type="ORF">OFUS_LOCUS21871</name>
</gene>
<protein>
    <submittedName>
        <fullName evidence="2">Uncharacterized protein</fullName>
    </submittedName>
</protein>
<keyword evidence="3" id="KW-1185">Reference proteome</keyword>
<accession>A0A8S4PWL4</accession>
<dbReference type="AlphaFoldDB" id="A0A8S4PWL4"/>